<dbReference type="Proteomes" id="UP001596267">
    <property type="component" value="Unassembled WGS sequence"/>
</dbReference>
<dbReference type="RefSeq" id="WP_253077399.1">
    <property type="nucleotide sequence ID" value="NZ_JAMXWN010000021.1"/>
</dbReference>
<dbReference type="EMBL" id="JBHSTQ010000024">
    <property type="protein sequence ID" value="MFC6387687.1"/>
    <property type="molecule type" value="Genomic_DNA"/>
</dbReference>
<organism evidence="2 3">
    <name type="scientific">Sporolactobacillus kofuensis</name>
    <dbReference type="NCBI Taxonomy" id="269672"/>
    <lineage>
        <taxon>Bacteria</taxon>
        <taxon>Bacillati</taxon>
        <taxon>Bacillota</taxon>
        <taxon>Bacilli</taxon>
        <taxon>Bacillales</taxon>
        <taxon>Sporolactobacillaceae</taxon>
        <taxon>Sporolactobacillus</taxon>
    </lineage>
</organism>
<dbReference type="PANTHER" id="PTHR12526:SF630">
    <property type="entry name" value="GLYCOSYLTRANSFERASE"/>
    <property type="match status" value="1"/>
</dbReference>
<dbReference type="Pfam" id="PF00534">
    <property type="entry name" value="Glycos_transf_1"/>
    <property type="match status" value="1"/>
</dbReference>
<evidence type="ECO:0000313" key="3">
    <source>
        <dbReference type="Proteomes" id="UP001596267"/>
    </source>
</evidence>
<dbReference type="PANTHER" id="PTHR12526">
    <property type="entry name" value="GLYCOSYLTRANSFERASE"/>
    <property type="match status" value="1"/>
</dbReference>
<accession>A0ABW1WJ37</accession>
<protein>
    <submittedName>
        <fullName evidence="2">Glycosyltransferase</fullName>
    </submittedName>
</protein>
<gene>
    <name evidence="2" type="ORF">ACFP7A_13980</name>
</gene>
<name>A0ABW1WJ37_9BACL</name>
<comment type="caution">
    <text evidence="2">The sequence shown here is derived from an EMBL/GenBank/DDBJ whole genome shotgun (WGS) entry which is preliminary data.</text>
</comment>
<dbReference type="Gene3D" id="3.40.50.2000">
    <property type="entry name" value="Glycogen Phosphorylase B"/>
    <property type="match status" value="2"/>
</dbReference>
<evidence type="ECO:0000313" key="2">
    <source>
        <dbReference type="EMBL" id="MFC6387687.1"/>
    </source>
</evidence>
<dbReference type="SUPFAM" id="SSF53756">
    <property type="entry name" value="UDP-Glycosyltransferase/glycogen phosphorylase"/>
    <property type="match status" value="1"/>
</dbReference>
<evidence type="ECO:0000259" key="1">
    <source>
        <dbReference type="Pfam" id="PF00534"/>
    </source>
</evidence>
<dbReference type="InterPro" id="IPR001296">
    <property type="entry name" value="Glyco_trans_1"/>
</dbReference>
<sequence>MSGKEKLRVIHVLNCLLPSGAEMMLYDSADLWKDYEKYVLATFQNRGEFADKLETVGYSAVHIYNRSKIKKFIKTFIYFNKMEFDVIHIHREGNSYLYALTAKLACPKAKIIRTVHNVFKYNRFERKKYIFTRWLERKLGVKYIAIGESVYKNELNLLKNPCKIINNWCDESRFNFIDPLRHAYAREKLKINNDIFCIVSVGNCSNIKNHKLIIEALGTLNKKRIHKFVYYHIGQGSITEDEVELSNEYGLNGQILFLGRVQPDLYLEACDLFVMPSLYEGVSIAALEALRSGIPALFTDVPGLRDFKDCVLEETEIHYSNIELNPFVKKLNELYIKFSQGDLINKKTQSRQISSKYNMKKSVREYLEVYK</sequence>
<reference evidence="3" key="1">
    <citation type="journal article" date="2019" name="Int. J. Syst. Evol. Microbiol.">
        <title>The Global Catalogue of Microorganisms (GCM) 10K type strain sequencing project: providing services to taxonomists for standard genome sequencing and annotation.</title>
        <authorList>
            <consortium name="The Broad Institute Genomics Platform"/>
            <consortium name="The Broad Institute Genome Sequencing Center for Infectious Disease"/>
            <person name="Wu L."/>
            <person name="Ma J."/>
        </authorList>
    </citation>
    <scope>NUCLEOTIDE SEQUENCE [LARGE SCALE GENOMIC DNA]</scope>
    <source>
        <strain evidence="3">CCUG 42001</strain>
    </source>
</reference>
<proteinExistence type="predicted"/>
<keyword evidence="3" id="KW-1185">Reference proteome</keyword>
<feature type="domain" description="Glycosyl transferase family 1" evidence="1">
    <location>
        <begin position="186"/>
        <end position="306"/>
    </location>
</feature>